<keyword evidence="6 11" id="KW-0547">Nucleotide-binding</keyword>
<feature type="binding site" evidence="11">
    <location>
        <position position="146"/>
    </location>
    <ligand>
        <name>Zn(2+)</name>
        <dbReference type="ChEBI" id="CHEBI:29105"/>
    </ligand>
</feature>
<comment type="similarity">
    <text evidence="3 11">Belongs to the class-I aminoacyl-tRNA synthetase family. MetG type 1 subfamily.</text>
</comment>
<dbReference type="HAMAP" id="MF_00098">
    <property type="entry name" value="Met_tRNA_synth_type1"/>
    <property type="match status" value="1"/>
</dbReference>
<dbReference type="GO" id="GO:0006431">
    <property type="term" value="P:methionyl-tRNA aminoacylation"/>
    <property type="evidence" value="ECO:0007669"/>
    <property type="project" value="UniProtKB-UniRule"/>
</dbReference>
<evidence type="ECO:0000256" key="2">
    <source>
        <dbReference type="ARBA" id="ARBA00004496"/>
    </source>
</evidence>
<dbReference type="FunFam" id="2.20.28.20:FF:000001">
    <property type="entry name" value="Methionine--tRNA ligase"/>
    <property type="match status" value="1"/>
</dbReference>
<dbReference type="PROSITE" id="PS00178">
    <property type="entry name" value="AA_TRNA_LIGASE_I"/>
    <property type="match status" value="1"/>
</dbReference>
<dbReference type="InterPro" id="IPR033911">
    <property type="entry name" value="MetRS_core"/>
</dbReference>
<dbReference type="Gene3D" id="3.40.50.620">
    <property type="entry name" value="HUPs"/>
    <property type="match status" value="1"/>
</dbReference>
<comment type="function">
    <text evidence="1 11">Is required not only for elongation of protein synthesis but also for the initiation of all mRNA translation through initiator tRNA(fMet) aminoacylation.</text>
</comment>
<keyword evidence="7 11" id="KW-0067">ATP-binding</keyword>
<evidence type="ECO:0000256" key="3">
    <source>
        <dbReference type="ARBA" id="ARBA00008258"/>
    </source>
</evidence>
<gene>
    <name evidence="11 14" type="primary">metG</name>
    <name evidence="14" type="ORF">NO1_1429</name>
</gene>
<keyword evidence="8 11" id="KW-0648">Protein biosynthesis</keyword>
<dbReference type="EC" id="6.1.1.10" evidence="11"/>
<evidence type="ECO:0000256" key="5">
    <source>
        <dbReference type="ARBA" id="ARBA00022598"/>
    </source>
</evidence>
<name>A0A388TBR4_TERA1</name>
<comment type="caution">
    <text evidence="14">The sequence shown here is derived from an EMBL/GenBank/DDBJ whole genome shotgun (WGS) entry which is preliminary data.</text>
</comment>
<sequence>MPRKILVTSALPYANGSIHLGHLVEYIQTDIWARFQKLSGHECIFVCADDTHGTPIMLSAKRAGRAPEELIAQMHAEHLADFQAFNIAFDNYYSTNSPENQELSEMFYFKAREKGLIEEKEISQAYCEKCRMFLPDRFIKGDCPKCGAPEQYGDSCEVCSATYAPTELKNAHCAECGEKPAQKKSLHYFFKLQALEKELLAWVQAGHIQTEIYHKLLEWFQQGLRAWDISRDAPYFGFKIPGSDNKFFYVWLDAPVGYIASTKNFCANTGRNFEDIWLRPGYEIHHFIGKDILYFHTLFWPAMLMTAGLQTPRQVHVHGFLTINGEKMSKSRGTFVLARKYLDAGLNPEYLRYYYAAKLGSSLNDIDLNISDFVSKVNSDIVNKLVNIGSRLGSIVQKKLDGRLTRPDADGQKILDEIRAAQNEIGQAYAELELHKAMREIMRLADTANKYINDSAPWNTVKTDPAQAAQICASGLNCLKILTAYIKPVLPIIAAGVEKFLNCGELDFQNAGDLLLDHKINAYEHLAQRIDEADVNKKLLG</sequence>
<dbReference type="NCBIfam" id="TIGR00398">
    <property type="entry name" value="metG"/>
    <property type="match status" value="1"/>
</dbReference>
<evidence type="ECO:0000256" key="8">
    <source>
        <dbReference type="ARBA" id="ARBA00022917"/>
    </source>
</evidence>
<accession>A0A388TBR4</accession>
<dbReference type="InterPro" id="IPR023458">
    <property type="entry name" value="Met-tRNA_ligase_1"/>
</dbReference>
<dbReference type="PANTHER" id="PTHR45765">
    <property type="entry name" value="METHIONINE--TRNA LIGASE"/>
    <property type="match status" value="1"/>
</dbReference>
<feature type="binding site" evidence="11">
    <location>
        <position position="159"/>
    </location>
    <ligand>
        <name>Zn(2+)</name>
        <dbReference type="ChEBI" id="CHEBI:29105"/>
    </ligand>
</feature>
<organism evidence="14 15">
    <name type="scientific">Termititenax aidoneus</name>
    <dbReference type="NCBI Taxonomy" id="2218524"/>
    <lineage>
        <taxon>Bacteria</taxon>
        <taxon>Bacillati</taxon>
        <taxon>Candidatus Margulisiibacteriota</taxon>
        <taxon>Candidatus Termititenacia</taxon>
        <taxon>Candidatus Termititenacales</taxon>
        <taxon>Candidatus Termititenacaceae</taxon>
        <taxon>Candidatus Termititenax</taxon>
    </lineage>
</organism>
<dbReference type="AlphaFoldDB" id="A0A388TBR4"/>
<dbReference type="GO" id="GO:0046872">
    <property type="term" value="F:metal ion binding"/>
    <property type="evidence" value="ECO:0007669"/>
    <property type="project" value="UniProtKB-KW"/>
</dbReference>
<dbReference type="InterPro" id="IPR001412">
    <property type="entry name" value="aa-tRNA-synth_I_CS"/>
</dbReference>
<keyword evidence="9 11" id="KW-0030">Aminoacyl-tRNA synthetase</keyword>
<evidence type="ECO:0000256" key="10">
    <source>
        <dbReference type="ARBA" id="ARBA00047364"/>
    </source>
</evidence>
<dbReference type="GO" id="GO:0005524">
    <property type="term" value="F:ATP binding"/>
    <property type="evidence" value="ECO:0007669"/>
    <property type="project" value="UniProtKB-UniRule"/>
</dbReference>
<comment type="subunit">
    <text evidence="11">Monomer.</text>
</comment>
<proteinExistence type="inferred from homology"/>
<feature type="domain" description="Methionyl-tRNA synthetase anticodon-binding" evidence="13">
    <location>
        <begin position="411"/>
        <end position="512"/>
    </location>
</feature>
<comment type="subcellular location">
    <subcellularLocation>
        <location evidence="2 11">Cytoplasm</location>
    </subcellularLocation>
</comment>
<keyword evidence="11" id="KW-0479">Metal-binding</keyword>
<dbReference type="CDD" id="cd00814">
    <property type="entry name" value="MetRS_core"/>
    <property type="match status" value="1"/>
</dbReference>
<dbReference type="PANTHER" id="PTHR45765:SF1">
    <property type="entry name" value="METHIONINE--TRNA LIGASE, CYTOPLASMIC"/>
    <property type="match status" value="1"/>
</dbReference>
<feature type="binding site" evidence="11">
    <location>
        <position position="330"/>
    </location>
    <ligand>
        <name>ATP</name>
        <dbReference type="ChEBI" id="CHEBI:30616"/>
    </ligand>
</feature>
<dbReference type="Pfam" id="PF09334">
    <property type="entry name" value="tRNA-synt_1g"/>
    <property type="match status" value="1"/>
</dbReference>
<feature type="short sequence motif" description="'KMSKS' region" evidence="11">
    <location>
        <begin position="327"/>
        <end position="331"/>
    </location>
</feature>
<dbReference type="CDD" id="cd07957">
    <property type="entry name" value="Anticodon_Ia_Met"/>
    <property type="match status" value="1"/>
</dbReference>
<dbReference type="SUPFAM" id="SSF57770">
    <property type="entry name" value="Methionyl-tRNA synthetase (MetRS), Zn-domain"/>
    <property type="match status" value="1"/>
</dbReference>
<evidence type="ECO:0000259" key="12">
    <source>
        <dbReference type="Pfam" id="PF09334"/>
    </source>
</evidence>
<dbReference type="SUPFAM" id="SSF52374">
    <property type="entry name" value="Nucleotidylyl transferase"/>
    <property type="match status" value="1"/>
</dbReference>
<reference evidence="14 15" key="1">
    <citation type="journal article" date="2019" name="ISME J.">
        <title>Genome analyses of uncultured TG2/ZB3 bacteria in 'Margulisbacteria' specifically attached to ectosymbiotic spirochetes of protists in the termite gut.</title>
        <authorList>
            <person name="Utami Y.D."/>
            <person name="Kuwahara H."/>
            <person name="Igai K."/>
            <person name="Murakami T."/>
            <person name="Sugaya K."/>
            <person name="Morikawa T."/>
            <person name="Nagura Y."/>
            <person name="Yuki M."/>
            <person name="Deevong P."/>
            <person name="Inoue T."/>
            <person name="Kihara K."/>
            <person name="Lo N."/>
            <person name="Yamada A."/>
            <person name="Ohkuma M."/>
            <person name="Hongoh Y."/>
        </authorList>
    </citation>
    <scope>NUCLEOTIDE SEQUENCE [LARGE SCALE GENOMIC DNA]</scope>
    <source>
        <strain evidence="14">NkOx7-01</strain>
    </source>
</reference>
<evidence type="ECO:0000313" key="14">
    <source>
        <dbReference type="EMBL" id="GBR74209.1"/>
    </source>
</evidence>
<evidence type="ECO:0000259" key="13">
    <source>
        <dbReference type="Pfam" id="PF19303"/>
    </source>
</evidence>
<dbReference type="Gene3D" id="1.10.730.10">
    <property type="entry name" value="Isoleucyl-tRNA Synthetase, Domain 1"/>
    <property type="match status" value="1"/>
</dbReference>
<keyword evidence="15" id="KW-1185">Reference proteome</keyword>
<evidence type="ECO:0000256" key="6">
    <source>
        <dbReference type="ARBA" id="ARBA00022741"/>
    </source>
</evidence>
<dbReference type="InterPro" id="IPR015413">
    <property type="entry name" value="Methionyl/Leucyl_tRNA_Synth"/>
</dbReference>
<comment type="cofactor">
    <cofactor evidence="11">
        <name>Zn(2+)</name>
        <dbReference type="ChEBI" id="CHEBI:29105"/>
    </cofactor>
    <text evidence="11">Binds 1 zinc ion per subunit.</text>
</comment>
<evidence type="ECO:0000256" key="11">
    <source>
        <dbReference type="HAMAP-Rule" id="MF_00098"/>
    </source>
</evidence>
<feature type="binding site" evidence="11">
    <location>
        <position position="143"/>
    </location>
    <ligand>
        <name>Zn(2+)</name>
        <dbReference type="ChEBI" id="CHEBI:29105"/>
    </ligand>
</feature>
<feature type="binding site" evidence="11">
    <location>
        <position position="156"/>
    </location>
    <ligand>
        <name>Zn(2+)</name>
        <dbReference type="ChEBI" id="CHEBI:29105"/>
    </ligand>
</feature>
<dbReference type="InterPro" id="IPR014758">
    <property type="entry name" value="Met-tRNA_synth"/>
</dbReference>
<dbReference type="SUPFAM" id="SSF47323">
    <property type="entry name" value="Anticodon-binding domain of a subclass of class I aminoacyl-tRNA synthetases"/>
    <property type="match status" value="1"/>
</dbReference>
<keyword evidence="4 11" id="KW-0963">Cytoplasm</keyword>
<dbReference type="NCBIfam" id="NF001100">
    <property type="entry name" value="PRK00133.1"/>
    <property type="match status" value="1"/>
</dbReference>
<dbReference type="InterPro" id="IPR009080">
    <property type="entry name" value="tRNAsynth_Ia_anticodon-bd"/>
</dbReference>
<feature type="domain" description="Methionyl/Leucyl tRNA synthetase" evidence="12">
    <location>
        <begin position="5"/>
        <end position="391"/>
    </location>
</feature>
<dbReference type="InterPro" id="IPR014729">
    <property type="entry name" value="Rossmann-like_a/b/a_fold"/>
</dbReference>
<feature type="short sequence motif" description="'HIGH' region" evidence="11">
    <location>
        <begin position="12"/>
        <end position="22"/>
    </location>
</feature>
<dbReference type="InterPro" id="IPR041872">
    <property type="entry name" value="Anticodon_Met"/>
</dbReference>
<evidence type="ECO:0000256" key="7">
    <source>
        <dbReference type="ARBA" id="ARBA00022840"/>
    </source>
</evidence>
<keyword evidence="5 11" id="KW-0436">Ligase</keyword>
<evidence type="ECO:0000256" key="4">
    <source>
        <dbReference type="ARBA" id="ARBA00022490"/>
    </source>
</evidence>
<dbReference type="GO" id="GO:0004825">
    <property type="term" value="F:methionine-tRNA ligase activity"/>
    <property type="evidence" value="ECO:0007669"/>
    <property type="project" value="UniProtKB-UniRule"/>
</dbReference>
<keyword evidence="11" id="KW-0862">Zinc</keyword>
<protein>
    <recommendedName>
        <fullName evidence="11">Methionine--tRNA ligase</fullName>
        <ecNumber evidence="11">6.1.1.10</ecNumber>
    </recommendedName>
    <alternativeName>
        <fullName evidence="11">Methionyl-tRNA synthetase</fullName>
        <shortName evidence="11">MetRS</shortName>
    </alternativeName>
</protein>
<dbReference type="PRINTS" id="PR01041">
    <property type="entry name" value="TRNASYNTHMET"/>
</dbReference>
<dbReference type="Pfam" id="PF19303">
    <property type="entry name" value="Anticodon_3"/>
    <property type="match status" value="1"/>
</dbReference>
<evidence type="ECO:0000313" key="15">
    <source>
        <dbReference type="Proteomes" id="UP000269352"/>
    </source>
</evidence>
<comment type="catalytic activity">
    <reaction evidence="10 11">
        <text>tRNA(Met) + L-methionine + ATP = L-methionyl-tRNA(Met) + AMP + diphosphate</text>
        <dbReference type="Rhea" id="RHEA:13481"/>
        <dbReference type="Rhea" id="RHEA-COMP:9667"/>
        <dbReference type="Rhea" id="RHEA-COMP:9698"/>
        <dbReference type="ChEBI" id="CHEBI:30616"/>
        <dbReference type="ChEBI" id="CHEBI:33019"/>
        <dbReference type="ChEBI" id="CHEBI:57844"/>
        <dbReference type="ChEBI" id="CHEBI:78442"/>
        <dbReference type="ChEBI" id="CHEBI:78530"/>
        <dbReference type="ChEBI" id="CHEBI:456215"/>
        <dbReference type="EC" id="6.1.1.10"/>
    </reaction>
</comment>
<dbReference type="InterPro" id="IPR029038">
    <property type="entry name" value="MetRS_Zn"/>
</dbReference>
<dbReference type="Proteomes" id="UP000269352">
    <property type="component" value="Unassembled WGS sequence"/>
</dbReference>
<evidence type="ECO:0000256" key="9">
    <source>
        <dbReference type="ARBA" id="ARBA00023146"/>
    </source>
</evidence>
<evidence type="ECO:0000256" key="1">
    <source>
        <dbReference type="ARBA" id="ARBA00003314"/>
    </source>
</evidence>
<dbReference type="GO" id="GO:0005829">
    <property type="term" value="C:cytosol"/>
    <property type="evidence" value="ECO:0007669"/>
    <property type="project" value="TreeGrafter"/>
</dbReference>
<dbReference type="Gene3D" id="2.20.28.20">
    <property type="entry name" value="Methionyl-tRNA synthetase, Zn-domain"/>
    <property type="match status" value="1"/>
</dbReference>
<dbReference type="EMBL" id="BGZN01000034">
    <property type="protein sequence ID" value="GBR74209.1"/>
    <property type="molecule type" value="Genomic_DNA"/>
</dbReference>